<reference evidence="1" key="1">
    <citation type="submission" date="2020-11" db="EMBL/GenBank/DDBJ databases">
        <authorList>
            <consortium name="DOE Joint Genome Institute"/>
            <person name="Ahrendt S."/>
            <person name="Riley R."/>
            <person name="Andreopoulos W."/>
            <person name="Labutti K."/>
            <person name="Pangilinan J."/>
            <person name="Ruiz-Duenas F.J."/>
            <person name="Barrasa J.M."/>
            <person name="Sanchez-Garcia M."/>
            <person name="Camarero S."/>
            <person name="Miyauchi S."/>
            <person name="Serrano A."/>
            <person name="Linde D."/>
            <person name="Babiker R."/>
            <person name="Drula E."/>
            <person name="Ayuso-Fernandez I."/>
            <person name="Pacheco R."/>
            <person name="Padilla G."/>
            <person name="Ferreira P."/>
            <person name="Barriuso J."/>
            <person name="Kellner H."/>
            <person name="Castanera R."/>
            <person name="Alfaro M."/>
            <person name="Ramirez L."/>
            <person name="Pisabarro A.G."/>
            <person name="Kuo A."/>
            <person name="Tritt A."/>
            <person name="Lipzen A."/>
            <person name="He G."/>
            <person name="Yan M."/>
            <person name="Ng V."/>
            <person name="Cullen D."/>
            <person name="Martin F."/>
            <person name="Rosso M.-N."/>
            <person name="Henrissat B."/>
            <person name="Hibbett D."/>
            <person name="Martinez A.T."/>
            <person name="Grigoriev I.V."/>
        </authorList>
    </citation>
    <scope>NUCLEOTIDE SEQUENCE</scope>
    <source>
        <strain evidence="1">CIRM-BRFM 674</strain>
    </source>
</reference>
<dbReference type="AlphaFoldDB" id="A0A9P5YNL9"/>
<name>A0A9P5YNL9_9AGAR</name>
<evidence type="ECO:0000313" key="2">
    <source>
        <dbReference type="Proteomes" id="UP000807469"/>
    </source>
</evidence>
<keyword evidence="2" id="KW-1185">Reference proteome</keyword>
<gene>
    <name evidence="1" type="ORF">BDN70DRAFT_887319</name>
</gene>
<proteinExistence type="predicted"/>
<protein>
    <submittedName>
        <fullName evidence="1">Uncharacterized protein</fullName>
    </submittedName>
</protein>
<organism evidence="1 2">
    <name type="scientific">Pholiota conissans</name>
    <dbReference type="NCBI Taxonomy" id="109636"/>
    <lineage>
        <taxon>Eukaryota</taxon>
        <taxon>Fungi</taxon>
        <taxon>Dikarya</taxon>
        <taxon>Basidiomycota</taxon>
        <taxon>Agaricomycotina</taxon>
        <taxon>Agaricomycetes</taxon>
        <taxon>Agaricomycetidae</taxon>
        <taxon>Agaricales</taxon>
        <taxon>Agaricineae</taxon>
        <taxon>Strophariaceae</taxon>
        <taxon>Pholiota</taxon>
    </lineage>
</organism>
<dbReference type="EMBL" id="MU155572">
    <property type="protein sequence ID" value="KAF9472151.1"/>
    <property type="molecule type" value="Genomic_DNA"/>
</dbReference>
<dbReference type="Proteomes" id="UP000807469">
    <property type="component" value="Unassembled WGS sequence"/>
</dbReference>
<accession>A0A9P5YNL9</accession>
<comment type="caution">
    <text evidence="1">The sequence shown here is derived from an EMBL/GenBank/DDBJ whole genome shotgun (WGS) entry which is preliminary data.</text>
</comment>
<sequence>MRPSLKFRLRLFTKPRPHLRSLISRYGLETPSSLNLEDQLQQATLHHIGAGSLTRNRRALRSVSKFNMIIDVHASNSNFKRGGNGNSYASAVDRIRAMAIPMSLLFNTPMRRILKDIPRRLFIETSGHL</sequence>
<evidence type="ECO:0000313" key="1">
    <source>
        <dbReference type="EMBL" id="KAF9472151.1"/>
    </source>
</evidence>